<feature type="transmembrane region" description="Helical" evidence="1">
    <location>
        <begin position="7"/>
        <end position="27"/>
    </location>
</feature>
<keyword evidence="1" id="KW-0812">Transmembrane</keyword>
<dbReference type="AlphaFoldDB" id="A0A1M5BFI3"/>
<dbReference type="OrthoDB" id="996482at2"/>
<evidence type="ECO:0000313" key="3">
    <source>
        <dbReference type="Proteomes" id="UP000184480"/>
    </source>
</evidence>
<reference evidence="3" key="1">
    <citation type="submission" date="2016-11" db="EMBL/GenBank/DDBJ databases">
        <authorList>
            <person name="Varghese N."/>
            <person name="Submissions S."/>
        </authorList>
    </citation>
    <scope>NUCLEOTIDE SEQUENCE [LARGE SCALE GENOMIC DNA]</scope>
    <source>
        <strain evidence="3">DSM 27370</strain>
    </source>
</reference>
<evidence type="ECO:0000256" key="1">
    <source>
        <dbReference type="SAM" id="Phobius"/>
    </source>
</evidence>
<proteinExistence type="predicted"/>
<dbReference type="Proteomes" id="UP000184480">
    <property type="component" value="Unassembled WGS sequence"/>
</dbReference>
<keyword evidence="3" id="KW-1185">Reference proteome</keyword>
<keyword evidence="1" id="KW-1133">Transmembrane helix</keyword>
<protein>
    <submittedName>
        <fullName evidence="2">Uncharacterized protein</fullName>
    </submittedName>
</protein>
<dbReference type="EMBL" id="FQUC01000006">
    <property type="protein sequence ID" value="SHF41216.1"/>
    <property type="molecule type" value="Genomic_DNA"/>
</dbReference>
<organism evidence="2 3">
    <name type="scientific">Dysgonomonas macrotermitis</name>
    <dbReference type="NCBI Taxonomy" id="1346286"/>
    <lineage>
        <taxon>Bacteria</taxon>
        <taxon>Pseudomonadati</taxon>
        <taxon>Bacteroidota</taxon>
        <taxon>Bacteroidia</taxon>
        <taxon>Bacteroidales</taxon>
        <taxon>Dysgonomonadaceae</taxon>
        <taxon>Dysgonomonas</taxon>
    </lineage>
</organism>
<evidence type="ECO:0000313" key="2">
    <source>
        <dbReference type="EMBL" id="SHF41216.1"/>
    </source>
</evidence>
<accession>A0A1M5BFI3</accession>
<keyword evidence="1" id="KW-0472">Membrane</keyword>
<gene>
    <name evidence="2" type="ORF">SAMN05444362_10650</name>
</gene>
<feature type="transmembrane region" description="Helical" evidence="1">
    <location>
        <begin position="39"/>
        <end position="61"/>
    </location>
</feature>
<dbReference type="RefSeq" id="WP_062183508.1">
    <property type="nucleotide sequence ID" value="NZ_BBXL01000021.1"/>
</dbReference>
<sequence>MKISDSVLKYFLYISLVLIGVVVGIAIRHYYNLPIAEAINIVDLATLVVTVFLAVYIPEVLDQKLQVKRDKKDLIEKRVEELQALYRKINLIVQNEEKMVSRDFLIIRNTLDVLQHKLDTIVTLLTYSNLHVSFASDIAKIKELTEKHKRLLYSDRMEDEGFSYSETVEKEEELLYNKIDQTTSLLVFKLSDA</sequence>
<name>A0A1M5BFI3_9BACT</name>